<accession>A0A1H8GB24</accession>
<name>A0A1H8GB24_9PROT</name>
<proteinExistence type="predicted"/>
<dbReference type="AlphaFoldDB" id="A0A1H8GB24"/>
<organism evidence="1 2">
    <name type="scientific">Nitrosospira multiformis</name>
    <dbReference type="NCBI Taxonomy" id="1231"/>
    <lineage>
        <taxon>Bacteria</taxon>
        <taxon>Pseudomonadati</taxon>
        <taxon>Pseudomonadota</taxon>
        <taxon>Betaproteobacteria</taxon>
        <taxon>Nitrosomonadales</taxon>
        <taxon>Nitrosomonadaceae</taxon>
        <taxon>Nitrosospira</taxon>
    </lineage>
</organism>
<reference evidence="1 2" key="1">
    <citation type="submission" date="2016-10" db="EMBL/GenBank/DDBJ databases">
        <authorList>
            <person name="de Groot N.N."/>
        </authorList>
    </citation>
    <scope>NUCLEOTIDE SEQUENCE [LARGE SCALE GENOMIC DNA]</scope>
    <source>
        <strain evidence="1 2">Nl18</strain>
    </source>
</reference>
<gene>
    <name evidence="1" type="ORF">SAMN05216404_104141</name>
</gene>
<protein>
    <submittedName>
        <fullName evidence="1">Uncharacterized protein</fullName>
    </submittedName>
</protein>
<dbReference type="EMBL" id="FOCT01000004">
    <property type="protein sequence ID" value="SEN40707.1"/>
    <property type="molecule type" value="Genomic_DNA"/>
</dbReference>
<dbReference type="Proteomes" id="UP000183898">
    <property type="component" value="Unassembled WGS sequence"/>
</dbReference>
<sequence length="47" mass="5562">MYRKGKVRCQPDLKFEIGDEFESIVIARFRFKTGILKTCRGRNLLKV</sequence>
<evidence type="ECO:0000313" key="1">
    <source>
        <dbReference type="EMBL" id="SEN40707.1"/>
    </source>
</evidence>
<evidence type="ECO:0000313" key="2">
    <source>
        <dbReference type="Proteomes" id="UP000183898"/>
    </source>
</evidence>